<proteinExistence type="predicted"/>
<feature type="compositionally biased region" description="Polar residues" evidence="1">
    <location>
        <begin position="429"/>
        <end position="441"/>
    </location>
</feature>
<dbReference type="Gene3D" id="1.10.472.80">
    <property type="entry name" value="Ypt/Rab-GAP domain of gyp1p, domain 3"/>
    <property type="match status" value="1"/>
</dbReference>
<organism evidence="3">
    <name type="scientific">Oikopleura dioica</name>
    <name type="common">Tunicate</name>
    <dbReference type="NCBI Taxonomy" id="34765"/>
    <lineage>
        <taxon>Eukaryota</taxon>
        <taxon>Metazoa</taxon>
        <taxon>Chordata</taxon>
        <taxon>Tunicata</taxon>
        <taxon>Appendicularia</taxon>
        <taxon>Copelata</taxon>
        <taxon>Oikopleuridae</taxon>
        <taxon>Oikopleura</taxon>
    </lineage>
</organism>
<dbReference type="SMART" id="SM00164">
    <property type="entry name" value="TBC"/>
    <property type="match status" value="1"/>
</dbReference>
<dbReference type="InterPro" id="IPR050302">
    <property type="entry name" value="Rab_GAP_TBC_domain"/>
</dbReference>
<reference evidence="3" key="1">
    <citation type="journal article" date="2010" name="Science">
        <title>Plasticity of animal genome architecture unmasked by rapid evolution of a pelagic tunicate.</title>
        <authorList>
            <person name="Denoeud F."/>
            <person name="Henriet S."/>
            <person name="Mungpakdee S."/>
            <person name="Aury J.M."/>
            <person name="Da Silva C."/>
            <person name="Brinkmann H."/>
            <person name="Mikhaleva J."/>
            <person name="Olsen L.C."/>
            <person name="Jubin C."/>
            <person name="Canestro C."/>
            <person name="Bouquet J.M."/>
            <person name="Danks G."/>
            <person name="Poulain J."/>
            <person name="Campsteijn C."/>
            <person name="Adamski M."/>
            <person name="Cross I."/>
            <person name="Yadetie F."/>
            <person name="Muffato M."/>
            <person name="Louis A."/>
            <person name="Butcher S."/>
            <person name="Tsagkogeorga G."/>
            <person name="Konrad A."/>
            <person name="Singh S."/>
            <person name="Jensen M.F."/>
            <person name="Cong E.H."/>
            <person name="Eikeseth-Otteraa H."/>
            <person name="Noel B."/>
            <person name="Anthouard V."/>
            <person name="Porcel B.M."/>
            <person name="Kachouri-Lafond R."/>
            <person name="Nishino A."/>
            <person name="Ugolini M."/>
            <person name="Chourrout P."/>
            <person name="Nishida H."/>
            <person name="Aasland R."/>
            <person name="Huzurbazar S."/>
            <person name="Westhof E."/>
            <person name="Delsuc F."/>
            <person name="Lehrach H."/>
            <person name="Reinhardt R."/>
            <person name="Weissenbach J."/>
            <person name="Roy S.W."/>
            <person name="Artiguenave F."/>
            <person name="Postlethwait J.H."/>
            <person name="Manak J.R."/>
            <person name="Thompson E.M."/>
            <person name="Jaillon O."/>
            <person name="Du Pasquier L."/>
            <person name="Boudinot P."/>
            <person name="Liberles D.A."/>
            <person name="Volff J.N."/>
            <person name="Philippe H."/>
            <person name="Lenhard B."/>
            <person name="Roest Crollius H."/>
            <person name="Wincker P."/>
            <person name="Chourrout D."/>
        </authorList>
    </citation>
    <scope>NUCLEOTIDE SEQUENCE [LARGE SCALE GENOMIC DNA]</scope>
</reference>
<dbReference type="Gene3D" id="1.10.8.270">
    <property type="entry name" value="putative rabgap domain of human tbc1 domain family member 14 like domains"/>
    <property type="match status" value="1"/>
</dbReference>
<dbReference type="InterPro" id="IPR035969">
    <property type="entry name" value="Rab-GAP_TBC_sf"/>
</dbReference>
<dbReference type="Proteomes" id="UP000011014">
    <property type="component" value="Unassembled WGS sequence"/>
</dbReference>
<feature type="domain" description="Rab-GAP TBC" evidence="2">
    <location>
        <begin position="96"/>
        <end position="292"/>
    </location>
</feature>
<dbReference type="FunFam" id="1.10.8.270:FF:000016">
    <property type="entry name" value="TBC1 domain family member 2A"/>
    <property type="match status" value="1"/>
</dbReference>
<dbReference type="PROSITE" id="PS50086">
    <property type="entry name" value="TBC_RABGAP"/>
    <property type="match status" value="1"/>
</dbReference>
<dbReference type="PANTHER" id="PTHR47219:SF25">
    <property type="entry name" value="RAB-GAP TBC DOMAIN-CONTAINING PROTEIN"/>
    <property type="match status" value="1"/>
</dbReference>
<name>E4YWX7_OIKDI</name>
<evidence type="ECO:0000259" key="2">
    <source>
        <dbReference type="PROSITE" id="PS50086"/>
    </source>
</evidence>
<feature type="region of interest" description="Disordered" evidence="1">
    <location>
        <begin position="359"/>
        <end position="441"/>
    </location>
</feature>
<accession>E4YWX7</accession>
<evidence type="ECO:0000313" key="3">
    <source>
        <dbReference type="EMBL" id="CBY39960.1"/>
    </source>
</evidence>
<dbReference type="GO" id="GO:0005096">
    <property type="term" value="F:GTPase activator activity"/>
    <property type="evidence" value="ECO:0007669"/>
    <property type="project" value="TreeGrafter"/>
</dbReference>
<dbReference type="Pfam" id="PF00566">
    <property type="entry name" value="RabGAP-TBC"/>
    <property type="match status" value="1"/>
</dbReference>
<sequence>MNRQGPEWERRETARIFNKYKTGVPDPEDEEELISIDGKVPDQFGFYETQLYKQYEEKLLNSNKRTIKRREKKWKKMLNQYQKNLKKKLPDRVFKGVPNSVRRAFWDAALNPIAVKQHYNEQGAQFKFLYASKKDDVEVVRQIDLDIKRTWRLHQKFFKLYGRDQRACFRILLAYAALDTEVAYCQGMSQIAALFMIVFEDEEKAFWSLVAIMNKVPWSQSGMFKPGFPKLNLFCAYWDNTLQKHLSKVYKHLEAETLISQIYLTKWLLQNFLDRMPFRLAIRLWDCYILKGDVVVLAATFVLFKLNQRKILQMSFEDLTPFLQNDICNLSIPDDTFFQQVKKAIPLVRAMMTNQQRSELPAFDRTKSLPNRSRPKEEPSNRNKIRTLDINIDPESTSMPKRQINPIETPVPKARHKRPKKDPKIILTSPKSPSKSVASLNTVSSKNGYHFDTSKPVKRVEVMPSRIQASSFLKHSHNYEELIQNKILDESGDSLAGSRESRRSTHL</sequence>
<gene>
    <name evidence="3" type="ORF">GSOID_T00020561001</name>
</gene>
<dbReference type="EMBL" id="FN655717">
    <property type="protein sequence ID" value="CBY39960.1"/>
    <property type="molecule type" value="Genomic_DNA"/>
</dbReference>
<dbReference type="InterPro" id="IPR000195">
    <property type="entry name" value="Rab-GAP-TBC_dom"/>
</dbReference>
<dbReference type="GO" id="GO:0031267">
    <property type="term" value="F:small GTPase binding"/>
    <property type="evidence" value="ECO:0007669"/>
    <property type="project" value="TreeGrafter"/>
</dbReference>
<evidence type="ECO:0000256" key="1">
    <source>
        <dbReference type="SAM" id="MobiDB-lite"/>
    </source>
</evidence>
<dbReference type="SUPFAM" id="SSF47923">
    <property type="entry name" value="Ypt/Rab-GAP domain of gyp1p"/>
    <property type="match status" value="2"/>
</dbReference>
<dbReference type="AlphaFoldDB" id="E4YWX7"/>
<dbReference type="PANTHER" id="PTHR47219">
    <property type="entry name" value="RAB GTPASE-ACTIVATING PROTEIN 1-LIKE"/>
    <property type="match status" value="1"/>
</dbReference>
<protein>
    <recommendedName>
        <fullName evidence="2">Rab-GAP TBC domain-containing protein</fullName>
    </recommendedName>
</protein>